<keyword evidence="1" id="KW-0812">Transmembrane</keyword>
<name>A0AAV5VXD4_9BILA</name>
<feature type="transmembrane region" description="Helical" evidence="1">
    <location>
        <begin position="142"/>
        <end position="162"/>
    </location>
</feature>
<keyword evidence="3" id="KW-1185">Reference proteome</keyword>
<organism evidence="2 3">
    <name type="scientific">Pristionchus fissidentatus</name>
    <dbReference type="NCBI Taxonomy" id="1538716"/>
    <lineage>
        <taxon>Eukaryota</taxon>
        <taxon>Metazoa</taxon>
        <taxon>Ecdysozoa</taxon>
        <taxon>Nematoda</taxon>
        <taxon>Chromadorea</taxon>
        <taxon>Rhabditida</taxon>
        <taxon>Rhabditina</taxon>
        <taxon>Diplogasteromorpha</taxon>
        <taxon>Diplogasteroidea</taxon>
        <taxon>Neodiplogasteridae</taxon>
        <taxon>Pristionchus</taxon>
    </lineage>
</organism>
<evidence type="ECO:0008006" key="4">
    <source>
        <dbReference type="Google" id="ProtNLM"/>
    </source>
</evidence>
<feature type="non-terminal residue" evidence="2">
    <location>
        <position position="1"/>
    </location>
</feature>
<sequence length="203" mass="22953">LKYGMHLDRDYFLDIVYKIQSIVPIVCSLTVYPANAYLLLIDGPSMMGEIRAAYLINLVTHVFFDWVFSFFIRFYAFPPYGLFYCEGILCGEGAKKQLIMGLLATAIMAVIPTFYVLMVRMHQMVVVVDIESRWKLSLKTQIVIYASLFIVAIANVIGFVLFTSDVENFEELVMGPDLAWMKARGGSLVLFGEPGKRSLFVNG</sequence>
<keyword evidence="1" id="KW-0472">Membrane</keyword>
<reference evidence="2" key="1">
    <citation type="submission" date="2023-10" db="EMBL/GenBank/DDBJ databases">
        <title>Genome assembly of Pristionchus species.</title>
        <authorList>
            <person name="Yoshida K."/>
            <person name="Sommer R.J."/>
        </authorList>
    </citation>
    <scope>NUCLEOTIDE SEQUENCE</scope>
    <source>
        <strain evidence="2">RS5133</strain>
    </source>
</reference>
<feature type="transmembrane region" description="Helical" evidence="1">
    <location>
        <begin position="52"/>
        <end position="77"/>
    </location>
</feature>
<feature type="transmembrane region" description="Helical" evidence="1">
    <location>
        <begin position="97"/>
        <end position="121"/>
    </location>
</feature>
<protein>
    <recommendedName>
        <fullName evidence="4">G protein-coupled receptor</fullName>
    </recommendedName>
</protein>
<keyword evidence="1" id="KW-1133">Transmembrane helix</keyword>
<evidence type="ECO:0000256" key="1">
    <source>
        <dbReference type="SAM" id="Phobius"/>
    </source>
</evidence>
<dbReference type="PANTHER" id="PTHR45830">
    <property type="entry name" value="SERPENTINE RECEPTOR, CLASS I"/>
    <property type="match status" value="1"/>
</dbReference>
<dbReference type="Pfam" id="PF10318">
    <property type="entry name" value="7TM_GPCR_Srh"/>
    <property type="match status" value="1"/>
</dbReference>
<gene>
    <name evidence="2" type="ORF">PFISCL1PPCAC_14351</name>
</gene>
<dbReference type="InterPro" id="IPR019422">
    <property type="entry name" value="7TM_GPCR_serpentine_rcpt_Srh"/>
</dbReference>
<dbReference type="Proteomes" id="UP001432322">
    <property type="component" value="Unassembled WGS sequence"/>
</dbReference>
<dbReference type="AlphaFoldDB" id="A0AAV5VXD4"/>
<comment type="caution">
    <text evidence="2">The sequence shown here is derived from an EMBL/GenBank/DDBJ whole genome shotgun (WGS) entry which is preliminary data.</text>
</comment>
<evidence type="ECO:0000313" key="2">
    <source>
        <dbReference type="EMBL" id="GMT23054.1"/>
    </source>
</evidence>
<evidence type="ECO:0000313" key="3">
    <source>
        <dbReference type="Proteomes" id="UP001432322"/>
    </source>
</evidence>
<dbReference type="EMBL" id="BTSY01000004">
    <property type="protein sequence ID" value="GMT23054.1"/>
    <property type="molecule type" value="Genomic_DNA"/>
</dbReference>
<accession>A0AAV5VXD4</accession>
<dbReference type="PANTHER" id="PTHR45830:SF15">
    <property type="entry name" value="SERPENTINE RECEPTOR, CLASS I"/>
    <property type="match status" value="1"/>
</dbReference>
<proteinExistence type="predicted"/>
<feature type="transmembrane region" description="Helical" evidence="1">
    <location>
        <begin position="15"/>
        <end position="40"/>
    </location>
</feature>